<feature type="binding site" evidence="7">
    <location>
        <position position="31"/>
    </location>
    <ligand>
        <name>substrate</name>
    </ligand>
</feature>
<feature type="binding site" evidence="8">
    <location>
        <begin position="7"/>
        <end position="15"/>
    </location>
    <ligand>
        <name>ATP</name>
        <dbReference type="ChEBI" id="CHEBI:30616"/>
    </ligand>
</feature>
<dbReference type="GO" id="GO:0005524">
    <property type="term" value="F:ATP binding"/>
    <property type="evidence" value="ECO:0007669"/>
    <property type="project" value="UniProtKB-KW"/>
</dbReference>
<evidence type="ECO:0000256" key="4">
    <source>
        <dbReference type="ARBA" id="ARBA00022777"/>
    </source>
</evidence>
<keyword evidence="2" id="KW-0808">Transferase</keyword>
<dbReference type="EMBL" id="QGDT01000003">
    <property type="protein sequence ID" value="PWJ58914.1"/>
    <property type="molecule type" value="Genomic_DNA"/>
</dbReference>
<keyword evidence="5 8" id="KW-0067">ATP-binding</keyword>
<gene>
    <name evidence="10" type="ORF">CLV98_103281</name>
</gene>
<comment type="caution">
    <text evidence="10">The sequence shown here is derived from an EMBL/GenBank/DDBJ whole genome shotgun (WGS) entry which is preliminary data.</text>
</comment>
<feature type="binding site" evidence="8">
    <location>
        <begin position="181"/>
        <end position="183"/>
    </location>
    <ligand>
        <name>ATP</name>
        <dbReference type="ChEBI" id="CHEBI:30616"/>
    </ligand>
</feature>
<dbReference type="GO" id="GO:0005737">
    <property type="term" value="C:cytoplasm"/>
    <property type="evidence" value="ECO:0007669"/>
    <property type="project" value="TreeGrafter"/>
</dbReference>
<evidence type="ECO:0000256" key="2">
    <source>
        <dbReference type="ARBA" id="ARBA00022679"/>
    </source>
</evidence>
<dbReference type="Pfam" id="PF01712">
    <property type="entry name" value="dNK"/>
    <property type="match status" value="1"/>
</dbReference>
<dbReference type="SUPFAM" id="SSF52540">
    <property type="entry name" value="P-loop containing nucleoside triphosphate hydrolases"/>
    <property type="match status" value="1"/>
</dbReference>
<dbReference type="AlphaFoldDB" id="A0A316AP44"/>
<comment type="similarity">
    <text evidence="1">Belongs to the DCK/DGK family.</text>
</comment>
<dbReference type="GO" id="GO:0019136">
    <property type="term" value="F:deoxynucleoside kinase activity"/>
    <property type="evidence" value="ECO:0007669"/>
    <property type="project" value="InterPro"/>
</dbReference>
<dbReference type="PANTHER" id="PTHR10513">
    <property type="entry name" value="DEOXYNUCLEOSIDE KINASE"/>
    <property type="match status" value="1"/>
</dbReference>
<keyword evidence="3 8" id="KW-0547">Nucleotide-binding</keyword>
<accession>A0A316AP44</accession>
<feature type="binding site" evidence="7">
    <location>
        <position position="43"/>
    </location>
    <ligand>
        <name>substrate</name>
    </ligand>
</feature>
<protein>
    <submittedName>
        <fullName evidence="10">Deoxyadenosine/deoxycytidine kinase</fullName>
    </submittedName>
</protein>
<dbReference type="InterPro" id="IPR050566">
    <property type="entry name" value="Deoxyribonucleoside_kinase"/>
</dbReference>
<dbReference type="FunFam" id="3.40.50.300:FF:000659">
    <property type="entry name" value="Deoxyguanosine kinase"/>
    <property type="match status" value="1"/>
</dbReference>
<evidence type="ECO:0000313" key="10">
    <source>
        <dbReference type="EMBL" id="PWJ58914.1"/>
    </source>
</evidence>
<feature type="active site" description="Proton acceptor" evidence="6">
    <location>
        <position position="79"/>
    </location>
</feature>
<dbReference type="CDD" id="cd01673">
    <property type="entry name" value="dNK"/>
    <property type="match status" value="1"/>
</dbReference>
<organism evidence="10 11">
    <name type="scientific">Dyadobacter jejuensis</name>
    <dbReference type="NCBI Taxonomy" id="1082580"/>
    <lineage>
        <taxon>Bacteria</taxon>
        <taxon>Pseudomonadati</taxon>
        <taxon>Bacteroidota</taxon>
        <taxon>Cytophagia</taxon>
        <taxon>Cytophagales</taxon>
        <taxon>Spirosomataceae</taxon>
        <taxon>Dyadobacter</taxon>
    </lineage>
</organism>
<feature type="binding site" evidence="7">
    <location>
        <position position="85"/>
    </location>
    <ligand>
        <name>substrate</name>
    </ligand>
</feature>
<dbReference type="InterPro" id="IPR031314">
    <property type="entry name" value="DNK_dom"/>
</dbReference>
<dbReference type="OrthoDB" id="9776634at2"/>
<feature type="binding site" evidence="7">
    <location>
        <position position="54"/>
    </location>
    <ligand>
        <name>substrate</name>
    </ligand>
</feature>
<dbReference type="InterPro" id="IPR027417">
    <property type="entry name" value="P-loop_NTPase"/>
</dbReference>
<dbReference type="RefSeq" id="WP_109673837.1">
    <property type="nucleotide sequence ID" value="NZ_QGDT01000003.1"/>
</dbReference>
<evidence type="ECO:0000256" key="1">
    <source>
        <dbReference type="ARBA" id="ARBA00007420"/>
    </source>
</evidence>
<keyword evidence="11" id="KW-1185">Reference proteome</keyword>
<dbReference type="Proteomes" id="UP000245880">
    <property type="component" value="Unassembled WGS sequence"/>
</dbReference>
<evidence type="ECO:0000256" key="8">
    <source>
        <dbReference type="PIRSR" id="PIRSR000705-3"/>
    </source>
</evidence>
<dbReference type="Gene3D" id="3.40.50.300">
    <property type="entry name" value="P-loop containing nucleotide triphosphate hydrolases"/>
    <property type="match status" value="1"/>
</dbReference>
<reference evidence="10 11" key="1">
    <citation type="submission" date="2018-03" db="EMBL/GenBank/DDBJ databases">
        <title>Genomic Encyclopedia of Archaeal and Bacterial Type Strains, Phase II (KMG-II): from individual species to whole genera.</title>
        <authorList>
            <person name="Goeker M."/>
        </authorList>
    </citation>
    <scope>NUCLEOTIDE SEQUENCE [LARGE SCALE GENOMIC DNA]</scope>
    <source>
        <strain evidence="10 11">DSM 100346</strain>
    </source>
</reference>
<evidence type="ECO:0000256" key="3">
    <source>
        <dbReference type="ARBA" id="ARBA00022741"/>
    </source>
</evidence>
<name>A0A316AP44_9BACT</name>
<proteinExistence type="inferred from homology"/>
<evidence type="ECO:0000259" key="9">
    <source>
        <dbReference type="Pfam" id="PF01712"/>
    </source>
</evidence>
<sequence>MHIAVVGNIGAGKTSLTRLLGAHYNWEVMYEAVDGNPYLADFYEDMQRWAFNLQIFFLNSRFAQIQKIQSATYTTIIQDRTIYEDAYIFAKNLFESDLLTPRDYETYLMLFDSIINTVRPPDILIYLKADLPKLQSQIQMRGRDFESGIEADYLSNLNKQYSHFVDHYLHGKVLEIDVNHLDFVNNPEDFKYITSLIDKELYY</sequence>
<evidence type="ECO:0000313" key="11">
    <source>
        <dbReference type="Proteomes" id="UP000245880"/>
    </source>
</evidence>
<keyword evidence="4 10" id="KW-0418">Kinase</keyword>
<dbReference type="InterPro" id="IPR002624">
    <property type="entry name" value="DCK/DGK"/>
</dbReference>
<evidence type="ECO:0000256" key="7">
    <source>
        <dbReference type="PIRSR" id="PIRSR000705-2"/>
    </source>
</evidence>
<evidence type="ECO:0000256" key="6">
    <source>
        <dbReference type="PIRSR" id="PIRSR000705-1"/>
    </source>
</evidence>
<dbReference type="PANTHER" id="PTHR10513:SF35">
    <property type="entry name" value="DEOXYADENOSINE KINASE"/>
    <property type="match status" value="1"/>
</dbReference>
<feature type="binding site" evidence="7">
    <location>
        <position position="80"/>
    </location>
    <ligand>
        <name>substrate</name>
    </ligand>
</feature>
<feature type="binding site" evidence="7">
    <location>
        <position position="146"/>
    </location>
    <ligand>
        <name>substrate</name>
    </ligand>
</feature>
<evidence type="ECO:0000256" key="5">
    <source>
        <dbReference type="ARBA" id="ARBA00022840"/>
    </source>
</evidence>
<dbReference type="PIRSF" id="PIRSF000705">
    <property type="entry name" value="DNK"/>
    <property type="match status" value="1"/>
</dbReference>
<feature type="domain" description="Deoxynucleoside kinase" evidence="9">
    <location>
        <begin position="3"/>
        <end position="198"/>
    </location>
</feature>